<protein>
    <recommendedName>
        <fullName evidence="3">Transmembrane protein</fullName>
    </recommendedName>
</protein>
<gene>
    <name evidence="1" type="ORF">GSPATT00039086001</name>
</gene>
<dbReference type="RefSeq" id="XP_001443145.1">
    <property type="nucleotide sequence ID" value="XM_001443108.1"/>
</dbReference>
<dbReference type="Proteomes" id="UP000000600">
    <property type="component" value="Unassembled WGS sequence"/>
</dbReference>
<accession>A0CY81</accession>
<dbReference type="InParanoid" id="A0CY81"/>
<evidence type="ECO:0000313" key="2">
    <source>
        <dbReference type="Proteomes" id="UP000000600"/>
    </source>
</evidence>
<evidence type="ECO:0000313" key="1">
    <source>
        <dbReference type="EMBL" id="CAK75748.1"/>
    </source>
</evidence>
<dbReference type="AlphaFoldDB" id="A0CY81"/>
<dbReference type="GeneID" id="5028929"/>
<dbReference type="KEGG" id="ptm:GSPATT00039086001"/>
<proteinExistence type="predicted"/>
<dbReference type="EMBL" id="CT868216">
    <property type="protein sequence ID" value="CAK75748.1"/>
    <property type="molecule type" value="Genomic_DNA"/>
</dbReference>
<evidence type="ECO:0008006" key="3">
    <source>
        <dbReference type="Google" id="ProtNLM"/>
    </source>
</evidence>
<sequence length="244" mass="29282">MFCHKHILKIRKLHFQQEAFKFISKYLTLQNICKFIGPISFIFHQNNYKQVSLMRTINFIIQSRLCVQQQSSYMFNRNDSPTASFTEQLNKKHYTLSIEISKRTKLKGHGFTNDQVLDFEIIQLNPIQFSPTNFFSIQARSIPLIPKITFSYLDLKSFVLPTFCQPICQIIWINFSLKIFIQFYQKSFFKFHRTYIIFKPYLLALNRNSQQIKFFLPFSIEDLHLIQSVHQFYLRFLSILQMIL</sequence>
<name>A0CY81_PARTE</name>
<organism evidence="1 2">
    <name type="scientific">Paramecium tetraurelia</name>
    <dbReference type="NCBI Taxonomy" id="5888"/>
    <lineage>
        <taxon>Eukaryota</taxon>
        <taxon>Sar</taxon>
        <taxon>Alveolata</taxon>
        <taxon>Ciliophora</taxon>
        <taxon>Intramacronucleata</taxon>
        <taxon>Oligohymenophorea</taxon>
        <taxon>Peniculida</taxon>
        <taxon>Parameciidae</taxon>
        <taxon>Paramecium</taxon>
    </lineage>
</organism>
<keyword evidence="2" id="KW-1185">Reference proteome</keyword>
<dbReference type="HOGENOM" id="CLU_1139873_0_0_1"/>
<reference evidence="1 2" key="1">
    <citation type="journal article" date="2006" name="Nature">
        <title>Global trends of whole-genome duplications revealed by the ciliate Paramecium tetraurelia.</title>
        <authorList>
            <consortium name="Genoscope"/>
            <person name="Aury J.-M."/>
            <person name="Jaillon O."/>
            <person name="Duret L."/>
            <person name="Noel B."/>
            <person name="Jubin C."/>
            <person name="Porcel B.M."/>
            <person name="Segurens B."/>
            <person name="Daubin V."/>
            <person name="Anthouard V."/>
            <person name="Aiach N."/>
            <person name="Arnaiz O."/>
            <person name="Billaut A."/>
            <person name="Beisson J."/>
            <person name="Blanc I."/>
            <person name="Bouhouche K."/>
            <person name="Camara F."/>
            <person name="Duharcourt S."/>
            <person name="Guigo R."/>
            <person name="Gogendeau D."/>
            <person name="Katinka M."/>
            <person name="Keller A.-M."/>
            <person name="Kissmehl R."/>
            <person name="Klotz C."/>
            <person name="Koll F."/>
            <person name="Le Moue A."/>
            <person name="Lepere C."/>
            <person name="Malinsky S."/>
            <person name="Nowacki M."/>
            <person name="Nowak J.K."/>
            <person name="Plattner H."/>
            <person name="Poulain J."/>
            <person name="Ruiz F."/>
            <person name="Serrano V."/>
            <person name="Zagulski M."/>
            <person name="Dessen P."/>
            <person name="Betermier M."/>
            <person name="Weissenbach J."/>
            <person name="Scarpelli C."/>
            <person name="Schachter V."/>
            <person name="Sperling L."/>
            <person name="Meyer E."/>
            <person name="Cohen J."/>
            <person name="Wincker P."/>
        </authorList>
    </citation>
    <scope>NUCLEOTIDE SEQUENCE [LARGE SCALE GENOMIC DNA]</scope>
    <source>
        <strain evidence="1 2">Stock d4-2</strain>
    </source>
</reference>